<dbReference type="AlphaFoldDB" id="W6RL95"/>
<dbReference type="EMBL" id="HG916855">
    <property type="protein sequence ID" value="CDM61907.1"/>
    <property type="molecule type" value="Genomic_DNA"/>
</dbReference>
<dbReference type="PATRIC" id="fig|348824.6.peg.6176"/>
<keyword evidence="2" id="KW-0614">Plasmid</keyword>
<reference evidence="2" key="1">
    <citation type="submission" date="2013-11" db="EMBL/GenBank/DDBJ databases">
        <title>Draft genome sequence of the broad-host-range Rhizobium sp. LPU83 strain, a member of the low-genetic diversity Oregon-like Rhizobium sp. group.</title>
        <authorList>
            <person name="Wibberg D."/>
            <person name="Puehler A."/>
            <person name="Schlueter A."/>
        </authorList>
    </citation>
    <scope>NUCLEOTIDE SEQUENCE [LARGE SCALE GENOMIC DNA]</scope>
    <source>
        <strain evidence="2">LPU83</strain>
        <plasmid evidence="2">pLPU83d</plasmid>
    </source>
</reference>
<organism evidence="2 3">
    <name type="scientific">Rhizobium favelukesii</name>
    <dbReference type="NCBI Taxonomy" id="348824"/>
    <lineage>
        <taxon>Bacteria</taxon>
        <taxon>Pseudomonadati</taxon>
        <taxon>Pseudomonadota</taxon>
        <taxon>Alphaproteobacteria</taxon>
        <taxon>Hyphomicrobiales</taxon>
        <taxon>Rhizobiaceae</taxon>
        <taxon>Rhizobium/Agrobacterium group</taxon>
        <taxon>Rhizobium</taxon>
    </lineage>
</organism>
<gene>
    <name evidence="2" type="ORF">LPU83_pLPU83d_0536</name>
</gene>
<sequence>MVFWQPGASSPRILTAEKSVQTTDWKNPRRRDLRDHGPLGLGQRAAQSSLLAHFRIDAEGPPLRSQSTGRQSKTRPLRNRHLLSNRLVIEAELTAELRDVRELTCMAGESSRQLRHLFKLVDLDEVSNVSFDDRRYSLVLARPTPAVAAGKTSG</sequence>
<dbReference type="Proteomes" id="UP000019443">
    <property type="component" value="Plasmid pLPU83d"/>
</dbReference>
<evidence type="ECO:0000256" key="1">
    <source>
        <dbReference type="SAM" id="MobiDB-lite"/>
    </source>
</evidence>
<feature type="region of interest" description="Disordered" evidence="1">
    <location>
        <begin position="57"/>
        <end position="77"/>
    </location>
</feature>
<evidence type="ECO:0000313" key="2">
    <source>
        <dbReference type="EMBL" id="CDM61907.1"/>
    </source>
</evidence>
<evidence type="ECO:0000313" key="3">
    <source>
        <dbReference type="Proteomes" id="UP000019443"/>
    </source>
</evidence>
<feature type="compositionally biased region" description="Basic and acidic residues" evidence="1">
    <location>
        <begin position="26"/>
        <end position="37"/>
    </location>
</feature>
<accession>W6RL95</accession>
<dbReference type="KEGG" id="rhl:LPU83_pLPU83d_0536"/>
<geneLocation type="plasmid" evidence="2 3">
    <name>pLPU83d</name>
</geneLocation>
<feature type="region of interest" description="Disordered" evidence="1">
    <location>
        <begin position="18"/>
        <end position="39"/>
    </location>
</feature>
<keyword evidence="3" id="KW-1185">Reference proteome</keyword>
<dbReference type="HOGENOM" id="CLU_1702839_0_0_5"/>
<proteinExistence type="predicted"/>
<protein>
    <submittedName>
        <fullName evidence="2">Uncharacterized protein</fullName>
    </submittedName>
</protein>
<name>W6RL95_9HYPH</name>